<dbReference type="EMBL" id="LR798228">
    <property type="protein sequence ID" value="CAB5207302.1"/>
    <property type="molecule type" value="Genomic_DNA"/>
</dbReference>
<name>A0A6J5KYK5_9CAUD</name>
<dbReference type="EMBL" id="LR796260">
    <property type="protein sequence ID" value="CAB4132439.1"/>
    <property type="molecule type" value="Genomic_DNA"/>
</dbReference>
<reference evidence="1" key="1">
    <citation type="submission" date="2020-04" db="EMBL/GenBank/DDBJ databases">
        <authorList>
            <person name="Chiriac C."/>
            <person name="Salcher M."/>
            <person name="Ghai R."/>
            <person name="Kavagutti S V."/>
        </authorList>
    </citation>
    <scope>NUCLEOTIDE SEQUENCE</scope>
</reference>
<dbReference type="EMBL" id="LR797327">
    <property type="protein sequence ID" value="CAB4202647.1"/>
    <property type="molecule type" value="Genomic_DNA"/>
</dbReference>
<accession>A0A6J5KYK5</accession>
<organism evidence="1">
    <name type="scientific">uncultured Caudovirales phage</name>
    <dbReference type="NCBI Taxonomy" id="2100421"/>
    <lineage>
        <taxon>Viruses</taxon>
        <taxon>Duplodnaviria</taxon>
        <taxon>Heunggongvirae</taxon>
        <taxon>Uroviricota</taxon>
        <taxon>Caudoviricetes</taxon>
        <taxon>Peduoviridae</taxon>
        <taxon>Maltschvirus</taxon>
        <taxon>Maltschvirus maltsch</taxon>
    </lineage>
</organism>
<evidence type="ECO:0000313" key="4">
    <source>
        <dbReference type="EMBL" id="CAB5207302.1"/>
    </source>
</evidence>
<evidence type="ECO:0000313" key="3">
    <source>
        <dbReference type="EMBL" id="CAB4202647.1"/>
    </source>
</evidence>
<evidence type="ECO:0000313" key="1">
    <source>
        <dbReference type="EMBL" id="CAB4127141.1"/>
    </source>
</evidence>
<sequence>MIKDFENSVVFSDTSEFDDKSPMQNVLLDIINSVNRRIVQFYLTPESRNYDIKPPEMLVMVTANIFANLAQAMMNPIETGIKINVFNRMNDDLHELSKKLFMTLETHFSADEKKVN</sequence>
<protein>
    <submittedName>
        <fullName evidence="1">Uncharacterized protein</fullName>
    </submittedName>
</protein>
<gene>
    <name evidence="3" type="ORF">UFOVP1363_24</name>
    <name evidence="4" type="ORF">UFOVP179_58</name>
    <name evidence="2" type="ORF">UFOVP260_21</name>
    <name evidence="1" type="ORF">UFOVP85_41</name>
</gene>
<dbReference type="EMBL" id="LR796198">
    <property type="protein sequence ID" value="CAB4127141.1"/>
    <property type="molecule type" value="Genomic_DNA"/>
</dbReference>
<proteinExistence type="predicted"/>
<evidence type="ECO:0000313" key="2">
    <source>
        <dbReference type="EMBL" id="CAB4132439.1"/>
    </source>
</evidence>